<keyword evidence="2" id="KW-1185">Reference proteome</keyword>
<gene>
    <name evidence="1" type="ORF">H3V53_12990</name>
</gene>
<evidence type="ECO:0000313" key="1">
    <source>
        <dbReference type="EMBL" id="MEI5998081.1"/>
    </source>
</evidence>
<reference evidence="1 2" key="1">
    <citation type="journal article" date="2022" name="Arch. Microbiol.">
        <title>Paraburkholderia bengalensis sp. nov. isolated from roots of Oryza sativa, IR64.</title>
        <authorList>
            <person name="Nag P."/>
            <person name="Mondal N."/>
            <person name="Sarkar J."/>
            <person name="Das S."/>
        </authorList>
    </citation>
    <scope>NUCLEOTIDE SEQUENCE [LARGE SCALE GENOMIC DNA]</scope>
    <source>
        <strain evidence="1 2">IR64_4_BI</strain>
    </source>
</reference>
<organism evidence="1 2">
    <name type="scientific">Paraburkholderia bengalensis</name>
    <dbReference type="NCBI Taxonomy" id="2747562"/>
    <lineage>
        <taxon>Bacteria</taxon>
        <taxon>Pseudomonadati</taxon>
        <taxon>Pseudomonadota</taxon>
        <taxon>Betaproteobacteria</taxon>
        <taxon>Burkholderiales</taxon>
        <taxon>Burkholderiaceae</taxon>
        <taxon>Paraburkholderia</taxon>
    </lineage>
</organism>
<dbReference type="RefSeq" id="WP_336598271.1">
    <property type="nucleotide sequence ID" value="NZ_JACFYJ010000017.1"/>
</dbReference>
<protein>
    <submittedName>
        <fullName evidence="1">Uncharacterized protein</fullName>
    </submittedName>
</protein>
<name>A0ABU8IRB5_9BURK</name>
<proteinExistence type="predicted"/>
<dbReference type="Proteomes" id="UP001386437">
    <property type="component" value="Unassembled WGS sequence"/>
</dbReference>
<evidence type="ECO:0000313" key="2">
    <source>
        <dbReference type="Proteomes" id="UP001386437"/>
    </source>
</evidence>
<comment type="caution">
    <text evidence="1">The sequence shown here is derived from an EMBL/GenBank/DDBJ whole genome shotgun (WGS) entry which is preliminary data.</text>
</comment>
<sequence length="96" mass="10613">MSSSSYQELERDLAHLKAAISLLEQTRAYFSVRSPVTDPAYWKARLRTALGSAECDEAIAQQIERLLGRLTSLQAVADSNRESGRKVQTHAAGRHA</sequence>
<dbReference type="EMBL" id="JACFYJ010000017">
    <property type="protein sequence ID" value="MEI5998081.1"/>
    <property type="molecule type" value="Genomic_DNA"/>
</dbReference>
<accession>A0ABU8IRB5</accession>